<name>A0A199VDH7_ANACO</name>
<dbReference type="PANTHER" id="PTHR36800:SF1">
    <property type="entry name" value="POLYAMINE-MODULATED FACTOR 1-BINDING PROTEIN"/>
    <property type="match status" value="1"/>
</dbReference>
<evidence type="ECO:0000313" key="1">
    <source>
        <dbReference type="EMBL" id="OAY75149.1"/>
    </source>
</evidence>
<dbReference type="EMBL" id="LSRQ01002190">
    <property type="protein sequence ID" value="OAY75149.1"/>
    <property type="molecule type" value="Genomic_DNA"/>
</dbReference>
<proteinExistence type="predicted"/>
<gene>
    <name evidence="1" type="ORF">ACMD2_26105</name>
</gene>
<dbReference type="AlphaFoldDB" id="A0A199VDH7"/>
<comment type="caution">
    <text evidence="1">The sequence shown here is derived from an EMBL/GenBank/DDBJ whole genome shotgun (WGS) entry which is preliminary data.</text>
</comment>
<reference evidence="1 2" key="1">
    <citation type="journal article" date="2016" name="DNA Res.">
        <title>The draft genome of MD-2 pineapple using hybrid error correction of long reads.</title>
        <authorList>
            <person name="Redwan R.M."/>
            <person name="Saidin A."/>
            <person name="Kumar S.V."/>
        </authorList>
    </citation>
    <scope>NUCLEOTIDE SEQUENCE [LARGE SCALE GENOMIC DNA]</scope>
    <source>
        <strain evidence="2">cv. MD2</strain>
        <tissue evidence="1">Leaf</tissue>
    </source>
</reference>
<accession>A0A199VDH7</accession>
<sequence>MKCTSDLRLRPSRTMQSFLQRTFSQAGGLGSCSKIGHLISSEVRSVNDVSQQVQGAIHNMLKMTSEIEQSSCEIMEEIEKCKESVAVRNNILEEERDRFKKAAMALLEMLNGILYIRNELLLK</sequence>
<protein>
    <submittedName>
        <fullName evidence="1">Uncharacterized protein</fullName>
    </submittedName>
</protein>
<evidence type="ECO:0000313" key="2">
    <source>
        <dbReference type="Proteomes" id="UP000092600"/>
    </source>
</evidence>
<dbReference type="PROSITE" id="PS51257">
    <property type="entry name" value="PROKAR_LIPOPROTEIN"/>
    <property type="match status" value="1"/>
</dbReference>
<organism evidence="1 2">
    <name type="scientific">Ananas comosus</name>
    <name type="common">Pineapple</name>
    <name type="synonym">Ananas ananas</name>
    <dbReference type="NCBI Taxonomy" id="4615"/>
    <lineage>
        <taxon>Eukaryota</taxon>
        <taxon>Viridiplantae</taxon>
        <taxon>Streptophyta</taxon>
        <taxon>Embryophyta</taxon>
        <taxon>Tracheophyta</taxon>
        <taxon>Spermatophyta</taxon>
        <taxon>Magnoliopsida</taxon>
        <taxon>Liliopsida</taxon>
        <taxon>Poales</taxon>
        <taxon>Bromeliaceae</taxon>
        <taxon>Bromelioideae</taxon>
        <taxon>Ananas</taxon>
    </lineage>
</organism>
<dbReference type="PANTHER" id="PTHR36800">
    <property type="entry name" value="POLYAMINE-MODULATED FACTOR 1-BINDING PROTEIN"/>
    <property type="match status" value="1"/>
</dbReference>
<dbReference type="Proteomes" id="UP000092600">
    <property type="component" value="Unassembled WGS sequence"/>
</dbReference>
<dbReference type="STRING" id="4615.A0A199VDH7"/>